<dbReference type="Pfam" id="PF02485">
    <property type="entry name" value="Branch"/>
    <property type="match status" value="1"/>
</dbReference>
<comment type="subcellular location">
    <subcellularLocation>
        <location evidence="1">Membrane</location>
        <topology evidence="1">Single-pass type II membrane protein</topology>
    </subcellularLocation>
</comment>
<evidence type="ECO:0000313" key="6">
    <source>
        <dbReference type="EMBL" id="ACU23596.1"/>
    </source>
</evidence>
<reference evidence="6" key="1">
    <citation type="submission" date="2009-08" db="EMBL/GenBank/DDBJ databases">
        <authorList>
            <person name="Cheung F."/>
            <person name="Xiao Y."/>
            <person name="Chan A."/>
            <person name="Moskal W."/>
            <person name="Town C.D."/>
        </authorList>
    </citation>
    <scope>NUCLEOTIDE SEQUENCE</scope>
</reference>
<dbReference type="CAZy" id="GT14">
    <property type="family name" value="Glycosyltransferase Family 14"/>
</dbReference>
<dbReference type="PANTHER" id="PTHR45719:SF4">
    <property type="entry name" value="CORE-2_I-BRANCHING BETA-1,6-N-ACETYLGLUCOSAMINYLTRANSFERASE FAMILY PROTEIN"/>
    <property type="match status" value="1"/>
</dbReference>
<dbReference type="ExpressionAtlas" id="C6TL06">
    <property type="expression patterns" value="baseline and differential"/>
</dbReference>
<dbReference type="InterPro" id="IPR044610">
    <property type="entry name" value="GLCAT14A/B/C"/>
</dbReference>
<evidence type="ECO:0000256" key="1">
    <source>
        <dbReference type="ARBA" id="ARBA00004606"/>
    </source>
</evidence>
<keyword evidence="2" id="KW-0328">Glycosyltransferase</keyword>
<organism evidence="6">
    <name type="scientific">Glycine max</name>
    <name type="common">Soybean</name>
    <name type="synonym">Glycine hispida</name>
    <dbReference type="NCBI Taxonomy" id="3847"/>
    <lineage>
        <taxon>Eukaryota</taxon>
        <taxon>Viridiplantae</taxon>
        <taxon>Streptophyta</taxon>
        <taxon>Embryophyta</taxon>
        <taxon>Tracheophyta</taxon>
        <taxon>Spermatophyta</taxon>
        <taxon>Magnoliopsida</taxon>
        <taxon>eudicotyledons</taxon>
        <taxon>Gunneridae</taxon>
        <taxon>Pentapetalae</taxon>
        <taxon>rosids</taxon>
        <taxon>fabids</taxon>
        <taxon>Fabales</taxon>
        <taxon>Fabaceae</taxon>
        <taxon>Papilionoideae</taxon>
        <taxon>50 kb inversion clade</taxon>
        <taxon>NPAAA clade</taxon>
        <taxon>indigoferoid/millettioid clade</taxon>
        <taxon>Phaseoleae</taxon>
        <taxon>Glycine</taxon>
        <taxon>Glycine subgen. Soja</taxon>
    </lineage>
</organism>
<sequence>MGLKIFMASFLVTSILFFLLFIPTRLTMQFSTLRPPGNYFSVPPNSSRAYPVSFAYLISASKGDVVKLKRLMRVLYHPGNYYLIHVDYGAPQAEHKAVAEFVASDPVFGQVGNVWVVGKPNLVTYRGPTMLATTLHAMAMLLRTCQWDWFINLSASDYPLVTQDGMI</sequence>
<dbReference type="PANTHER" id="PTHR45719">
    <property type="entry name" value="GLYCOSYLTRANSFERASE"/>
    <property type="match status" value="1"/>
</dbReference>
<keyword evidence="3" id="KW-0808">Transferase</keyword>
<dbReference type="AlphaFoldDB" id="C6TL06"/>
<accession>C6TL06</accession>
<name>C6TL06_SOYBN</name>
<evidence type="ECO:0000256" key="2">
    <source>
        <dbReference type="ARBA" id="ARBA00022676"/>
    </source>
</evidence>
<dbReference type="GO" id="GO:0015020">
    <property type="term" value="F:glucuronosyltransferase activity"/>
    <property type="evidence" value="ECO:0007669"/>
    <property type="project" value="InterPro"/>
</dbReference>
<proteinExistence type="evidence at transcript level"/>
<evidence type="ECO:0000256" key="4">
    <source>
        <dbReference type="ARBA" id="ARBA00023136"/>
    </source>
</evidence>
<evidence type="ECO:0000256" key="5">
    <source>
        <dbReference type="ARBA" id="ARBA00023180"/>
    </source>
</evidence>
<protein>
    <submittedName>
        <fullName evidence="6">Uncharacterized protein</fullName>
    </submittedName>
</protein>
<evidence type="ECO:0000256" key="3">
    <source>
        <dbReference type="ARBA" id="ARBA00022679"/>
    </source>
</evidence>
<keyword evidence="5" id="KW-0325">Glycoprotein</keyword>
<keyword evidence="4" id="KW-0472">Membrane</keyword>
<dbReference type="GO" id="GO:0016020">
    <property type="term" value="C:membrane"/>
    <property type="evidence" value="ECO:0007669"/>
    <property type="project" value="UniProtKB-SubCell"/>
</dbReference>
<dbReference type="InterPro" id="IPR003406">
    <property type="entry name" value="Glyco_trans_14"/>
</dbReference>
<dbReference type="EMBL" id="BT098381">
    <property type="protein sequence ID" value="ACU23596.1"/>
    <property type="molecule type" value="mRNA"/>
</dbReference>